<evidence type="ECO:0000313" key="10">
    <source>
        <dbReference type="EMBL" id="TQF09466.1"/>
    </source>
</evidence>
<dbReference type="GO" id="GO:0003677">
    <property type="term" value="F:DNA binding"/>
    <property type="evidence" value="ECO:0007669"/>
    <property type="project" value="InterPro"/>
</dbReference>
<dbReference type="OrthoDB" id="9784823at2"/>
<evidence type="ECO:0000256" key="5">
    <source>
        <dbReference type="ARBA" id="ARBA00022691"/>
    </source>
</evidence>
<keyword evidence="8" id="KW-0472">Membrane</keyword>
<dbReference type="GO" id="GO:0009007">
    <property type="term" value="F:site-specific DNA-methyltransferase (adenine-specific) activity"/>
    <property type="evidence" value="ECO:0007669"/>
    <property type="project" value="UniProtKB-EC"/>
</dbReference>
<dbReference type="Pfam" id="PF02384">
    <property type="entry name" value="N6_Mtase"/>
    <property type="match status" value="1"/>
</dbReference>
<dbReference type="Gene3D" id="3.40.50.150">
    <property type="entry name" value="Vaccinia Virus protein VP39"/>
    <property type="match status" value="1"/>
</dbReference>
<keyword evidence="5" id="KW-0949">S-adenosyl-L-methionine</keyword>
<evidence type="ECO:0000259" key="9">
    <source>
        <dbReference type="Pfam" id="PF02384"/>
    </source>
</evidence>
<evidence type="ECO:0000256" key="8">
    <source>
        <dbReference type="SAM" id="Phobius"/>
    </source>
</evidence>
<keyword evidence="11" id="KW-1185">Reference proteome</keyword>
<accession>A0A540WKB3</accession>
<dbReference type="InterPro" id="IPR002052">
    <property type="entry name" value="DNA_methylase_N6_adenine_CS"/>
</dbReference>
<dbReference type="InterPro" id="IPR029063">
    <property type="entry name" value="SAM-dependent_MTases_sf"/>
</dbReference>
<dbReference type="AlphaFoldDB" id="A0A540WKB3"/>
<keyword evidence="8" id="KW-0812">Transmembrane</keyword>
<comment type="caution">
    <text evidence="10">The sequence shown here is derived from an EMBL/GenBank/DDBJ whole genome shotgun (WGS) entry which is preliminary data.</text>
</comment>
<dbReference type="PANTHER" id="PTHR42933">
    <property type="entry name" value="SLR6095 PROTEIN"/>
    <property type="match status" value="1"/>
</dbReference>
<dbReference type="SUPFAM" id="SSF53335">
    <property type="entry name" value="S-adenosyl-L-methionine-dependent methyltransferases"/>
    <property type="match status" value="1"/>
</dbReference>
<feature type="transmembrane region" description="Helical" evidence="8">
    <location>
        <begin position="132"/>
        <end position="159"/>
    </location>
</feature>
<evidence type="ECO:0000256" key="4">
    <source>
        <dbReference type="ARBA" id="ARBA00022679"/>
    </source>
</evidence>
<dbReference type="PRINTS" id="PR00507">
    <property type="entry name" value="N12N6MTFRASE"/>
</dbReference>
<keyword evidence="3 10" id="KW-0489">Methyltransferase</keyword>
<evidence type="ECO:0000256" key="1">
    <source>
        <dbReference type="ARBA" id="ARBA00006594"/>
    </source>
</evidence>
<protein>
    <recommendedName>
        <fullName evidence="2">site-specific DNA-methyltransferase (adenine-specific)</fullName>
        <ecNumber evidence="2">2.1.1.72</ecNumber>
    </recommendedName>
</protein>
<dbReference type="InterPro" id="IPR003356">
    <property type="entry name" value="DNA_methylase_A-5"/>
</dbReference>
<evidence type="ECO:0000256" key="7">
    <source>
        <dbReference type="ARBA" id="ARBA00047942"/>
    </source>
</evidence>
<evidence type="ECO:0000256" key="3">
    <source>
        <dbReference type="ARBA" id="ARBA00022603"/>
    </source>
</evidence>
<comment type="catalytic activity">
    <reaction evidence="7">
        <text>a 2'-deoxyadenosine in DNA + S-adenosyl-L-methionine = an N(6)-methyl-2'-deoxyadenosine in DNA + S-adenosyl-L-homocysteine + H(+)</text>
        <dbReference type="Rhea" id="RHEA:15197"/>
        <dbReference type="Rhea" id="RHEA-COMP:12418"/>
        <dbReference type="Rhea" id="RHEA-COMP:12419"/>
        <dbReference type="ChEBI" id="CHEBI:15378"/>
        <dbReference type="ChEBI" id="CHEBI:57856"/>
        <dbReference type="ChEBI" id="CHEBI:59789"/>
        <dbReference type="ChEBI" id="CHEBI:90615"/>
        <dbReference type="ChEBI" id="CHEBI:90616"/>
        <dbReference type="EC" id="2.1.1.72"/>
    </reaction>
</comment>
<dbReference type="GO" id="GO:0032259">
    <property type="term" value="P:methylation"/>
    <property type="evidence" value="ECO:0007669"/>
    <property type="project" value="UniProtKB-KW"/>
</dbReference>
<name>A0A540WKB3_9BACT</name>
<sequence>MTDTLAQDFAVQPLQTTDSGYRDPLGRYYTRSDISQLLVACISSRRPRLIVDLGCGSGSLMQAARDRWQGATIIGVDLDASAVRHTGRPSGHTIETDALHVNLPQNPSFINGGADVAVCNPPYIRPKWRKQFATILSSAGISVAPAAFAEAGAVILFLAQNLRLLKPGGTLGLIVPDSLISGEKLQDFRKQLCDSHTVERVIKLPRRAFIATEAQTHILILRKSTGFREPIKLQSLSSGRKLVTLAVASREEAVWRMDGEAILKRRAAQGASGHPTLRDLGATVHRGKLTSCDARTLAGSFHTSDFSGQSSISFSRHRSIAALRNASRQVLAGPGDILVARVGRNLASQICYVERGHAVLSDCVFCLRAPHEMATRIFTFLISKAGRYSLSTAARGVAASYLTRQALLDVGVPLMEH</sequence>
<dbReference type="GO" id="GO:0009307">
    <property type="term" value="P:DNA restriction-modification system"/>
    <property type="evidence" value="ECO:0007669"/>
    <property type="project" value="UniProtKB-KW"/>
</dbReference>
<organism evidence="10 11">
    <name type="scientific">Myxococcus llanfairpwllgwyngyllgogerychwyrndrobwllllantysiliogogogochensis</name>
    <dbReference type="NCBI Taxonomy" id="2590453"/>
    <lineage>
        <taxon>Bacteria</taxon>
        <taxon>Pseudomonadati</taxon>
        <taxon>Myxococcota</taxon>
        <taxon>Myxococcia</taxon>
        <taxon>Myxococcales</taxon>
        <taxon>Cystobacterineae</taxon>
        <taxon>Myxococcaceae</taxon>
        <taxon>Myxococcus</taxon>
    </lineage>
</organism>
<keyword evidence="8" id="KW-1133">Transmembrane helix</keyword>
<dbReference type="RefSeq" id="WP_141648705.1">
    <property type="nucleotide sequence ID" value="NZ_VIFM01000342.1"/>
</dbReference>
<feature type="domain" description="DNA methylase adenine-specific" evidence="9">
    <location>
        <begin position="26"/>
        <end position="225"/>
    </location>
</feature>
<dbReference type="EMBL" id="VIFM01000342">
    <property type="protein sequence ID" value="TQF09466.1"/>
    <property type="molecule type" value="Genomic_DNA"/>
</dbReference>
<dbReference type="GO" id="GO:0008170">
    <property type="term" value="F:N-methyltransferase activity"/>
    <property type="evidence" value="ECO:0007669"/>
    <property type="project" value="InterPro"/>
</dbReference>
<comment type="similarity">
    <text evidence="1">Belongs to the N(4)/N(6)-methyltransferase family.</text>
</comment>
<dbReference type="CDD" id="cd02440">
    <property type="entry name" value="AdoMet_MTases"/>
    <property type="match status" value="1"/>
</dbReference>
<dbReference type="PANTHER" id="PTHR42933:SF3">
    <property type="entry name" value="TYPE I RESTRICTION ENZYME MJAVIII METHYLASE SUBUNIT"/>
    <property type="match status" value="1"/>
</dbReference>
<dbReference type="Proteomes" id="UP000315369">
    <property type="component" value="Unassembled WGS sequence"/>
</dbReference>
<dbReference type="EC" id="2.1.1.72" evidence="2"/>
<evidence type="ECO:0000256" key="6">
    <source>
        <dbReference type="ARBA" id="ARBA00022747"/>
    </source>
</evidence>
<evidence type="ECO:0000256" key="2">
    <source>
        <dbReference type="ARBA" id="ARBA00011900"/>
    </source>
</evidence>
<evidence type="ECO:0000313" key="11">
    <source>
        <dbReference type="Proteomes" id="UP000315369"/>
    </source>
</evidence>
<dbReference type="InterPro" id="IPR051537">
    <property type="entry name" value="DNA_Adenine_Mtase"/>
</dbReference>
<gene>
    <name evidence="10" type="ORF">FJV41_44450</name>
</gene>
<keyword evidence="4" id="KW-0808">Transferase</keyword>
<keyword evidence="6" id="KW-0680">Restriction system</keyword>
<dbReference type="PROSITE" id="PS00092">
    <property type="entry name" value="N6_MTASE"/>
    <property type="match status" value="1"/>
</dbReference>
<reference evidence="10 11" key="1">
    <citation type="submission" date="2019-06" db="EMBL/GenBank/DDBJ databases">
        <authorList>
            <person name="Livingstone P."/>
            <person name="Whitworth D."/>
        </authorList>
    </citation>
    <scope>NUCLEOTIDE SEQUENCE [LARGE SCALE GENOMIC DNA]</scope>
    <source>
        <strain evidence="10 11">AM401</strain>
    </source>
</reference>
<proteinExistence type="inferred from homology"/>